<keyword evidence="1" id="KW-0175">Coiled coil</keyword>
<comment type="caution">
    <text evidence="2">The sequence shown here is derived from an EMBL/GenBank/DDBJ whole genome shotgun (WGS) entry which is preliminary data.</text>
</comment>
<accession>K9H557</accession>
<gene>
    <name evidence="2" type="ORF">C882_3268</name>
</gene>
<dbReference type="OrthoDB" id="9815002at2"/>
<dbReference type="eggNOG" id="ENOG502ZTZH">
    <property type="taxonomic scope" value="Bacteria"/>
</dbReference>
<dbReference type="STRING" id="1238182.C882_3268"/>
<dbReference type="AlphaFoldDB" id="K9H557"/>
<protein>
    <submittedName>
        <fullName evidence="2">Uncharacterized protein</fullName>
    </submittedName>
</protein>
<feature type="coiled-coil region" evidence="1">
    <location>
        <begin position="91"/>
        <end position="118"/>
    </location>
</feature>
<organism evidence="2 3">
    <name type="scientific">Caenispirillum salinarum AK4</name>
    <dbReference type="NCBI Taxonomy" id="1238182"/>
    <lineage>
        <taxon>Bacteria</taxon>
        <taxon>Pseudomonadati</taxon>
        <taxon>Pseudomonadota</taxon>
        <taxon>Alphaproteobacteria</taxon>
        <taxon>Rhodospirillales</taxon>
        <taxon>Novispirillaceae</taxon>
        <taxon>Caenispirillum</taxon>
    </lineage>
</organism>
<dbReference type="Proteomes" id="UP000009881">
    <property type="component" value="Unassembled WGS sequence"/>
</dbReference>
<sequence length="133" mass="15032">MDDEDIRDTRAGRRPVAPALEALLDSGYVTASQFLRHMDSVLADEARPVYRRYVGEIDPRELVDIARQISHYRAKHIGVALAMAQSRNPPSRQELDELKDLRDRAEELERALEAIKQAVGADLLSLKGLARDR</sequence>
<dbReference type="EMBL" id="ANHY01000004">
    <property type="protein sequence ID" value="EKV32204.1"/>
    <property type="molecule type" value="Genomic_DNA"/>
</dbReference>
<evidence type="ECO:0000256" key="1">
    <source>
        <dbReference type="SAM" id="Coils"/>
    </source>
</evidence>
<proteinExistence type="predicted"/>
<name>K9H557_9PROT</name>
<reference evidence="2 3" key="1">
    <citation type="journal article" date="2013" name="Genome Announc.">
        <title>Draft Genome Sequence of an Alphaproteobacterium, Caenispirillum salinarum AK4(T), Isolated from a Solar Saltern.</title>
        <authorList>
            <person name="Khatri I."/>
            <person name="Singh A."/>
            <person name="Korpole S."/>
            <person name="Pinnaka A.K."/>
            <person name="Subramanian S."/>
        </authorList>
    </citation>
    <scope>NUCLEOTIDE SEQUENCE [LARGE SCALE GENOMIC DNA]</scope>
    <source>
        <strain evidence="2 3">AK4</strain>
    </source>
</reference>
<evidence type="ECO:0000313" key="3">
    <source>
        <dbReference type="Proteomes" id="UP000009881"/>
    </source>
</evidence>
<evidence type="ECO:0000313" key="2">
    <source>
        <dbReference type="EMBL" id="EKV32204.1"/>
    </source>
</evidence>
<dbReference type="RefSeq" id="WP_009539465.1">
    <property type="nucleotide sequence ID" value="NZ_ANHY01000004.1"/>
</dbReference>
<keyword evidence="3" id="KW-1185">Reference proteome</keyword>